<evidence type="ECO:0000313" key="1">
    <source>
        <dbReference type="EMBL" id="KAL2740636.1"/>
    </source>
</evidence>
<gene>
    <name evidence="1" type="ORF">V1478_000777</name>
</gene>
<sequence length="1222" mass="139916">MLPYKHIFTFLVFCVRVRPKSRKSGSGQSSILKAPLRQSLQHVSSNGSLNQESPVTSKLKRRVSFAEKNHVKEFADSVEQGTLWNNTYEESSNKNAGQIDLNNQNHEIVINNNHSIGSGTIVSENTNLINDSLELTECLVTMGSLKPIHTEETSLYKSTSLAHQSKNDDKNNISIESNQDKNICAHKNINVYNNILSLNNMEGSHLNKTCIQDISMEVTEIPSFMKSQNILPIKCKQVSEEKENIPMSDTIIESNVPSISTDEMNTMPDKTKYFCTETLEFTECLQFTKEPLDLQQKFSKISALSNDENVTNHQTQIFQNAPMEMTCTIPLTYRKNSTDQTIIFHDASMDDTKIVTSVMNKKEKLMNKNISQVENDNRFFKRMITSTNKTKLLNASMDITEGIYSLPHSTRLNDVTDTMNTLNYPSSVINGETELNNDSMEFTVPVANLLPIVHNINREKLPQVTKINACIMSNQIRLSSESTKIFQNESMAITEPLHVLSPLNILQNDTQESKDVIMNYPKNNQSIMSPNTKIFQNMSMEITNAIANLPILPNLEKSKNIENDYLNLDTNEKQIDVIEHGPSQKNSIDITTPVYSNPSSSTIFSNKIVDTTIKNNSTFKHTNENRDTIKSNNTKYINENRNCSLLQNKSSNSINQILDTNEKLEKHDCILDSMYQKTKKNHSMSEAVQKTDIQFNSSNNNINKSTHQVADNTYFSCSTYCNDDIENTENISIDDQPVKALTSLISSFVYADMIEDDSFVKTIHEVQQEIHSRENDMNVNSIVNIANVQATNIQSSEKCIIENEQVVQQTENYFKCYREDNNIKVDDIISNKEMNNQHNSDIVSNKINEIHENVFENSINNERLIDSSEVEVIQSDKQLHKTKKNVENNSATCIIKSKKNSDIDINEKINDHSSNNQIFCKSHVLSPTLISAYNKNKTYIDENNIMLTADVTDLTCSMDVTQNYDNNSSREEVNHIVLEENTGQNNYFREDNFSLIVRKLKNHMQSNDCIWDLYFENIDKQVLVVSFISTSLLIIIYTQNDVDNNTCMIKDINIISRLENDENVLLSIAHKLISEKINIEHICQLYKYEEDIIPLLNHISEDVKLILDFIFDLKQLDDTNLMEINTERITFISRSKCMDIILKITMKIKLFDKINSSNIKVVCILGTVIEKDIKELFTNVKRDHKFLRRYMSDIKDYIDIMEQVNAANKKSRIEKEKKINLL</sequence>
<organism evidence="1 2">
    <name type="scientific">Vespula squamosa</name>
    <name type="common">Southern yellow jacket</name>
    <name type="synonym">Wasp</name>
    <dbReference type="NCBI Taxonomy" id="30214"/>
    <lineage>
        <taxon>Eukaryota</taxon>
        <taxon>Metazoa</taxon>
        <taxon>Ecdysozoa</taxon>
        <taxon>Arthropoda</taxon>
        <taxon>Hexapoda</taxon>
        <taxon>Insecta</taxon>
        <taxon>Pterygota</taxon>
        <taxon>Neoptera</taxon>
        <taxon>Endopterygota</taxon>
        <taxon>Hymenoptera</taxon>
        <taxon>Apocrita</taxon>
        <taxon>Aculeata</taxon>
        <taxon>Vespoidea</taxon>
        <taxon>Vespidae</taxon>
        <taxon>Vespinae</taxon>
        <taxon>Vespula</taxon>
    </lineage>
</organism>
<protein>
    <submittedName>
        <fullName evidence="1">Metacaspase-2-like isoform X1</fullName>
    </submittedName>
</protein>
<proteinExistence type="predicted"/>
<keyword evidence="2" id="KW-1185">Reference proteome</keyword>
<dbReference type="EMBL" id="JAUDFV010000020">
    <property type="protein sequence ID" value="KAL2740636.1"/>
    <property type="molecule type" value="Genomic_DNA"/>
</dbReference>
<dbReference type="AlphaFoldDB" id="A0ABD2C6F7"/>
<comment type="caution">
    <text evidence="1">The sequence shown here is derived from an EMBL/GenBank/DDBJ whole genome shotgun (WGS) entry which is preliminary data.</text>
</comment>
<reference evidence="1 2" key="1">
    <citation type="journal article" date="2024" name="Ann. Entomol. Soc. Am.">
        <title>Genomic analyses of the southern and eastern yellowjacket wasps (Hymenoptera: Vespidae) reveal evolutionary signatures of social life.</title>
        <authorList>
            <person name="Catto M.A."/>
            <person name="Caine P.B."/>
            <person name="Orr S.E."/>
            <person name="Hunt B.G."/>
            <person name="Goodisman M.A.D."/>
        </authorList>
    </citation>
    <scope>NUCLEOTIDE SEQUENCE [LARGE SCALE GENOMIC DNA]</scope>
    <source>
        <strain evidence="1">233</strain>
        <tissue evidence="1">Head and thorax</tissue>
    </source>
</reference>
<evidence type="ECO:0000313" key="2">
    <source>
        <dbReference type="Proteomes" id="UP001607302"/>
    </source>
</evidence>
<dbReference type="Proteomes" id="UP001607302">
    <property type="component" value="Unassembled WGS sequence"/>
</dbReference>
<name>A0ABD2C6F7_VESSQ</name>
<accession>A0ABD2C6F7</accession>